<dbReference type="Proteomes" id="UP001164459">
    <property type="component" value="Chromosome"/>
</dbReference>
<evidence type="ECO:0000256" key="6">
    <source>
        <dbReference type="ARBA" id="ARBA00018569"/>
    </source>
</evidence>
<dbReference type="InterPro" id="IPR001509">
    <property type="entry name" value="Epimerase_deHydtase"/>
</dbReference>
<evidence type="ECO:0000313" key="13">
    <source>
        <dbReference type="Proteomes" id="UP001164459"/>
    </source>
</evidence>
<evidence type="ECO:0000256" key="4">
    <source>
        <dbReference type="ARBA" id="ARBA00007637"/>
    </source>
</evidence>
<gene>
    <name evidence="12" type="primary">galE</name>
    <name evidence="12" type="ORF">O0S08_31475</name>
</gene>
<dbReference type="EC" id="5.1.3.2" evidence="5 10"/>
<evidence type="ECO:0000256" key="2">
    <source>
        <dbReference type="ARBA" id="ARBA00001911"/>
    </source>
</evidence>
<evidence type="ECO:0000256" key="9">
    <source>
        <dbReference type="ARBA" id="ARBA00023277"/>
    </source>
</evidence>
<name>A0ABY7GUT9_9BACT</name>
<reference evidence="12" key="1">
    <citation type="submission" date="2022-11" db="EMBL/GenBank/DDBJ databases">
        <title>Minimal conservation of predation-associated metabolite biosynthetic gene clusters underscores biosynthetic potential of Myxococcota including descriptions for ten novel species: Archangium lansinium sp. nov., Myxococcus landrumus sp. nov., Nannocystis bai.</title>
        <authorList>
            <person name="Ahearne A."/>
            <person name="Stevens C."/>
            <person name="Dowd S."/>
        </authorList>
    </citation>
    <scope>NUCLEOTIDE SEQUENCE</scope>
    <source>
        <strain evidence="12">Fl3</strain>
    </source>
</reference>
<sequence>MRVLVTGGAGYIGSVVVEELLRAGHGVTVIDNLSKGHADAVPPEVELVRADLREAERLRRLLRDDRVEAVVHMAADSLVGESVQSPAKYYDNNVIAGLGLLDAMVDVGVHRLVFSSTAAVYGEPEAQPIDETAATRPTNPYGETKLALERAFAWYERAYGLRSASLRYFNAAGASARCGELHDPETHLIPLVLQVALGRAPYVTVYGDDYPTPDGTCVRDYIHVVDLARAHVLALSAVDRGSCVYNLGCGGPGYTVRQVVDVAREVTGAPIPVRLGPRRAGDPAILVASSSRIQRELGWRPQLGALTTIVESAWAWLRVHPHGYAH</sequence>
<protein>
    <recommendedName>
        <fullName evidence="6 10">UDP-glucose 4-epimerase</fullName>
        <ecNumber evidence="5 10">5.1.3.2</ecNumber>
    </recommendedName>
</protein>
<comment type="similarity">
    <text evidence="4 10">Belongs to the NAD(P)-dependent epimerase/dehydratase family.</text>
</comment>
<evidence type="ECO:0000313" key="12">
    <source>
        <dbReference type="EMBL" id="WAS90731.1"/>
    </source>
</evidence>
<dbReference type="InterPro" id="IPR005886">
    <property type="entry name" value="UDP_G4E"/>
</dbReference>
<comment type="pathway">
    <text evidence="3 10">Carbohydrate metabolism; galactose metabolism.</text>
</comment>
<comment type="subunit">
    <text evidence="10">Homodimer.</text>
</comment>
<dbReference type="CDD" id="cd05247">
    <property type="entry name" value="UDP_G4E_1_SDR_e"/>
    <property type="match status" value="1"/>
</dbReference>
<organism evidence="12 13">
    <name type="scientific">Nannocystis punicea</name>
    <dbReference type="NCBI Taxonomy" id="2995304"/>
    <lineage>
        <taxon>Bacteria</taxon>
        <taxon>Pseudomonadati</taxon>
        <taxon>Myxococcota</taxon>
        <taxon>Polyangia</taxon>
        <taxon>Nannocystales</taxon>
        <taxon>Nannocystaceae</taxon>
        <taxon>Nannocystis</taxon>
    </lineage>
</organism>
<evidence type="ECO:0000256" key="1">
    <source>
        <dbReference type="ARBA" id="ARBA00000083"/>
    </source>
</evidence>
<dbReference type="PANTHER" id="PTHR43725">
    <property type="entry name" value="UDP-GLUCOSE 4-EPIMERASE"/>
    <property type="match status" value="1"/>
</dbReference>
<keyword evidence="7 10" id="KW-0520">NAD</keyword>
<evidence type="ECO:0000256" key="7">
    <source>
        <dbReference type="ARBA" id="ARBA00023027"/>
    </source>
</evidence>
<accession>A0ABY7GUT9</accession>
<evidence type="ECO:0000256" key="3">
    <source>
        <dbReference type="ARBA" id="ARBA00004947"/>
    </source>
</evidence>
<keyword evidence="8 10" id="KW-0413">Isomerase</keyword>
<evidence type="ECO:0000256" key="8">
    <source>
        <dbReference type="ARBA" id="ARBA00023235"/>
    </source>
</evidence>
<keyword evidence="9 10" id="KW-0119">Carbohydrate metabolism</keyword>
<dbReference type="NCBIfam" id="TIGR01179">
    <property type="entry name" value="galE"/>
    <property type="match status" value="1"/>
</dbReference>
<dbReference type="Pfam" id="PF01370">
    <property type="entry name" value="Epimerase"/>
    <property type="match status" value="1"/>
</dbReference>
<dbReference type="RefSeq" id="WP_269033058.1">
    <property type="nucleotide sequence ID" value="NZ_CP114040.1"/>
</dbReference>
<dbReference type="EMBL" id="CP114040">
    <property type="protein sequence ID" value="WAS90731.1"/>
    <property type="molecule type" value="Genomic_DNA"/>
</dbReference>
<evidence type="ECO:0000259" key="11">
    <source>
        <dbReference type="Pfam" id="PF01370"/>
    </source>
</evidence>
<dbReference type="PANTHER" id="PTHR43725:SF53">
    <property type="entry name" value="UDP-ARABINOSE 4-EPIMERASE 1"/>
    <property type="match status" value="1"/>
</dbReference>
<dbReference type="Gene3D" id="3.40.50.720">
    <property type="entry name" value="NAD(P)-binding Rossmann-like Domain"/>
    <property type="match status" value="1"/>
</dbReference>
<evidence type="ECO:0000256" key="10">
    <source>
        <dbReference type="RuleBase" id="RU366046"/>
    </source>
</evidence>
<dbReference type="SUPFAM" id="SSF51735">
    <property type="entry name" value="NAD(P)-binding Rossmann-fold domains"/>
    <property type="match status" value="1"/>
</dbReference>
<comment type="cofactor">
    <cofactor evidence="2 10">
        <name>NAD(+)</name>
        <dbReference type="ChEBI" id="CHEBI:57540"/>
    </cofactor>
</comment>
<evidence type="ECO:0000256" key="5">
    <source>
        <dbReference type="ARBA" id="ARBA00013189"/>
    </source>
</evidence>
<dbReference type="InterPro" id="IPR036291">
    <property type="entry name" value="NAD(P)-bd_dom_sf"/>
</dbReference>
<proteinExistence type="inferred from homology"/>
<dbReference type="Gene3D" id="3.90.25.10">
    <property type="entry name" value="UDP-galactose 4-epimerase, domain 1"/>
    <property type="match status" value="1"/>
</dbReference>
<keyword evidence="13" id="KW-1185">Reference proteome</keyword>
<comment type="catalytic activity">
    <reaction evidence="1 10">
        <text>UDP-alpha-D-glucose = UDP-alpha-D-galactose</text>
        <dbReference type="Rhea" id="RHEA:22168"/>
        <dbReference type="ChEBI" id="CHEBI:58885"/>
        <dbReference type="ChEBI" id="CHEBI:66914"/>
        <dbReference type="EC" id="5.1.3.2"/>
    </reaction>
</comment>
<dbReference type="GO" id="GO:0003978">
    <property type="term" value="F:UDP-glucose 4-epimerase activity"/>
    <property type="evidence" value="ECO:0007669"/>
    <property type="project" value="UniProtKB-EC"/>
</dbReference>
<feature type="domain" description="NAD-dependent epimerase/dehydratase" evidence="11">
    <location>
        <begin position="3"/>
        <end position="248"/>
    </location>
</feature>